<keyword evidence="3" id="KW-0813">Transport</keyword>
<dbReference type="GO" id="GO:0048471">
    <property type="term" value="C:perinuclear region of cytoplasm"/>
    <property type="evidence" value="ECO:0007669"/>
    <property type="project" value="UniProtKB-SubCell"/>
</dbReference>
<reference evidence="4" key="1">
    <citation type="submission" date="2021-01" db="UniProtKB">
        <authorList>
            <consortium name="EnsemblMetazoa"/>
        </authorList>
    </citation>
    <scope>IDENTIFICATION</scope>
</reference>
<name>A0A7M7K4Y0_VARDE</name>
<dbReference type="KEGG" id="vde:111250539"/>
<dbReference type="OMA" id="RYMNQFI"/>
<dbReference type="CDD" id="cd14825">
    <property type="entry name" value="TRAPPC2_sedlin"/>
    <property type="match status" value="1"/>
</dbReference>
<dbReference type="SUPFAM" id="SSF64356">
    <property type="entry name" value="SNARE-like"/>
    <property type="match status" value="1"/>
</dbReference>
<protein>
    <recommendedName>
        <fullName evidence="6">Trafficking protein particle complex subunit 2</fullName>
    </recommendedName>
</protein>
<dbReference type="EnsemblMetazoa" id="XM_022805975">
    <property type="protein sequence ID" value="XP_022661710"/>
    <property type="gene ID" value="LOC111250539"/>
</dbReference>
<evidence type="ECO:0000256" key="1">
    <source>
        <dbReference type="ARBA" id="ARBA00004556"/>
    </source>
</evidence>
<dbReference type="RefSeq" id="XP_022661710.1">
    <property type="nucleotide sequence ID" value="XM_022805975.1"/>
</dbReference>
<accession>A0A7M7K4Y0</accession>
<dbReference type="OrthoDB" id="10252102at2759"/>
<sequence length="138" mass="16195">MTTYYFVIVGHHDNPIFEMEFASKGEKREDNGRYLNQFVAHAALDLVDLHAQQNSSMYLKCVDKFNQWSVSAFVTASKMRFLMLHNVKNEEGIKTFFQEMYEIYTKHALNPFYTHNTEIKSPAFDKKAHSLAKRYLLS</sequence>
<dbReference type="AlphaFoldDB" id="A0A7M7K4Y0"/>
<dbReference type="Gene3D" id="3.30.450.70">
    <property type="match status" value="1"/>
</dbReference>
<dbReference type="Pfam" id="PF04628">
    <property type="entry name" value="Sedlin_N"/>
    <property type="match status" value="1"/>
</dbReference>
<comment type="subcellular location">
    <subcellularLocation>
        <location evidence="1">Cytoplasm</location>
        <location evidence="1">Perinuclear region</location>
    </subcellularLocation>
</comment>
<evidence type="ECO:0008006" key="6">
    <source>
        <dbReference type="Google" id="ProtNLM"/>
    </source>
</evidence>
<evidence type="ECO:0000256" key="2">
    <source>
        <dbReference type="ARBA" id="ARBA00006626"/>
    </source>
</evidence>
<dbReference type="GO" id="GO:0006888">
    <property type="term" value="P:endoplasmic reticulum to Golgi vesicle-mediated transport"/>
    <property type="evidence" value="ECO:0007669"/>
    <property type="project" value="InterPro"/>
</dbReference>
<dbReference type="GeneID" id="111250539"/>
<evidence type="ECO:0000313" key="5">
    <source>
        <dbReference type="Proteomes" id="UP000594260"/>
    </source>
</evidence>
<dbReference type="FunCoup" id="A0A7M7K4Y0">
    <property type="interactions" value="690"/>
</dbReference>
<dbReference type="PANTHER" id="PTHR12403">
    <property type="entry name" value="TRAFFICKING PROTEIN PARTICLE COMPLEX SUBUNIT 2"/>
    <property type="match status" value="1"/>
</dbReference>
<dbReference type="CTD" id="39769"/>
<organism evidence="4 5">
    <name type="scientific">Varroa destructor</name>
    <name type="common">Honeybee mite</name>
    <dbReference type="NCBI Taxonomy" id="109461"/>
    <lineage>
        <taxon>Eukaryota</taxon>
        <taxon>Metazoa</taxon>
        <taxon>Ecdysozoa</taxon>
        <taxon>Arthropoda</taxon>
        <taxon>Chelicerata</taxon>
        <taxon>Arachnida</taxon>
        <taxon>Acari</taxon>
        <taxon>Parasitiformes</taxon>
        <taxon>Mesostigmata</taxon>
        <taxon>Gamasina</taxon>
        <taxon>Dermanyssoidea</taxon>
        <taxon>Varroidae</taxon>
        <taxon>Varroa</taxon>
    </lineage>
</organism>
<dbReference type="InterPro" id="IPR011012">
    <property type="entry name" value="Longin-like_dom_sf"/>
</dbReference>
<evidence type="ECO:0000313" key="4">
    <source>
        <dbReference type="EnsemblMetazoa" id="XP_022661710"/>
    </source>
</evidence>
<proteinExistence type="inferred from homology"/>
<dbReference type="InterPro" id="IPR006722">
    <property type="entry name" value="Sedlin"/>
</dbReference>
<comment type="similarity">
    <text evidence="2">Belongs to the TRAPP small subunits family. Sedlin subfamily.</text>
</comment>
<keyword evidence="5" id="KW-1185">Reference proteome</keyword>
<dbReference type="InParanoid" id="A0A7M7K4Y0"/>
<evidence type="ECO:0000256" key="3">
    <source>
        <dbReference type="ARBA" id="ARBA00022892"/>
    </source>
</evidence>
<keyword evidence="3" id="KW-0931">ER-Golgi transport</keyword>
<dbReference type="Proteomes" id="UP000594260">
    <property type="component" value="Unplaced"/>
</dbReference>